<reference evidence="3" key="1">
    <citation type="submission" date="2020-05" db="EMBL/GenBank/DDBJ databases">
        <authorList>
            <person name="Chiriac C."/>
            <person name="Salcher M."/>
            <person name="Ghai R."/>
            <person name="Kavagutti S V."/>
        </authorList>
    </citation>
    <scope>NUCLEOTIDE SEQUENCE</scope>
</reference>
<sequence length="300" mass="32449">MRSVHDSDIELLELSSLLGRWVRAADGRRLGRVVEVTVVATEGHPRVDLIGVGRHRSVDFVFMVGDFDDLGGRDLLLVEGADIMAAADDWATARLRLNRDVLDCQIIDLAGKRVARVCEVLLARVGDEHHMVGVEVGVAGVLRRLGLHRLANRIPREVVDWADLTLTAQRARTLQLAATAAAVRRLDPDQLAAVLAHIPVQHAVEILRVAHPIDAAGALTAAHPHLGTRLLHALPTTDRDAVLASMDTDRADLLRRANAGVAGGDREATRSQPGRGRFSGVRRGRSRPVPRGHTGHRGGS</sequence>
<feature type="compositionally biased region" description="Basic residues" evidence="1">
    <location>
        <begin position="280"/>
        <end position="300"/>
    </location>
</feature>
<protein>
    <submittedName>
        <fullName evidence="3">Unannotated protein</fullName>
    </submittedName>
</protein>
<evidence type="ECO:0000259" key="2">
    <source>
        <dbReference type="Pfam" id="PF03448"/>
    </source>
</evidence>
<evidence type="ECO:0000256" key="1">
    <source>
        <dbReference type="SAM" id="MobiDB-lite"/>
    </source>
</evidence>
<accession>A0A6J7CVP5</accession>
<gene>
    <name evidence="3" type="ORF">UFOPK3376_00250</name>
</gene>
<dbReference type="InterPro" id="IPR006668">
    <property type="entry name" value="Mg_transptr_MgtE_intracell_dom"/>
</dbReference>
<feature type="region of interest" description="Disordered" evidence="1">
    <location>
        <begin position="257"/>
        <end position="300"/>
    </location>
</feature>
<evidence type="ECO:0000313" key="3">
    <source>
        <dbReference type="EMBL" id="CAB4860838.1"/>
    </source>
</evidence>
<dbReference type="EMBL" id="CAFBLP010000004">
    <property type="protein sequence ID" value="CAB4860838.1"/>
    <property type="molecule type" value="Genomic_DNA"/>
</dbReference>
<feature type="domain" description="Magnesium transporter MgtE intracellular" evidence="2">
    <location>
        <begin position="174"/>
        <end position="256"/>
    </location>
</feature>
<organism evidence="3">
    <name type="scientific">freshwater metagenome</name>
    <dbReference type="NCBI Taxonomy" id="449393"/>
    <lineage>
        <taxon>unclassified sequences</taxon>
        <taxon>metagenomes</taxon>
        <taxon>ecological metagenomes</taxon>
    </lineage>
</organism>
<dbReference type="SUPFAM" id="SSF158791">
    <property type="entry name" value="MgtE N-terminal domain-like"/>
    <property type="match status" value="1"/>
</dbReference>
<dbReference type="AlphaFoldDB" id="A0A6J7CVP5"/>
<name>A0A6J7CVP5_9ZZZZ</name>
<proteinExistence type="predicted"/>
<dbReference type="Pfam" id="PF03448">
    <property type="entry name" value="MgtE_N"/>
    <property type="match status" value="1"/>
</dbReference>